<sequence length="36" mass="3764">PAASQRRAASCVRAVGFSFSFLSLPEVGPEHGSTFP</sequence>
<dbReference type="AlphaFoldDB" id="G7MJF2"/>
<protein>
    <submittedName>
        <fullName evidence="1">Uncharacterized protein</fullName>
    </submittedName>
</protein>
<reference evidence="1" key="1">
    <citation type="journal article" date="2011" name="Nat. Biotechnol.">
        <title>Genome sequencing and comparison of two nonhuman primate animal models, the cynomolgus and Chinese rhesus macaques.</title>
        <authorList>
            <person name="Yan G."/>
            <person name="Zhang G."/>
            <person name="Fang X."/>
            <person name="Zhang Y."/>
            <person name="Li C."/>
            <person name="Ling F."/>
            <person name="Cooper D.N."/>
            <person name="Li Q."/>
            <person name="Li Y."/>
            <person name="van Gool A.J."/>
            <person name="Du H."/>
            <person name="Chen J."/>
            <person name="Chen R."/>
            <person name="Zhang P."/>
            <person name="Huang Z."/>
            <person name="Thompson J.R."/>
            <person name="Meng Y."/>
            <person name="Bai Y."/>
            <person name="Wang J."/>
            <person name="Zhuo M."/>
            <person name="Wang T."/>
            <person name="Huang Y."/>
            <person name="Wei L."/>
            <person name="Li J."/>
            <person name="Wang Z."/>
            <person name="Hu H."/>
            <person name="Yang P."/>
            <person name="Le L."/>
            <person name="Stenson P.D."/>
            <person name="Li B."/>
            <person name="Liu X."/>
            <person name="Ball E.V."/>
            <person name="An N."/>
            <person name="Huang Q."/>
            <person name="Zhang Y."/>
            <person name="Fan W."/>
            <person name="Zhang X."/>
            <person name="Li Y."/>
            <person name="Wang W."/>
            <person name="Katze M.G."/>
            <person name="Su B."/>
            <person name="Nielsen R."/>
            <person name="Yang H."/>
            <person name="Wang J."/>
            <person name="Wang X."/>
            <person name="Wang J."/>
        </authorList>
    </citation>
    <scope>NUCLEOTIDE SEQUENCE [LARGE SCALE GENOMIC DNA]</scope>
    <source>
        <strain evidence="1">CR-5</strain>
    </source>
</reference>
<gene>
    <name evidence="1" type="ORF">EGK_11964</name>
</gene>
<dbReference type="Proteomes" id="UP000013456">
    <property type="component" value="Chromosome 2"/>
</dbReference>
<accession>G7MJF2</accession>
<feature type="non-terminal residue" evidence="1">
    <location>
        <position position="36"/>
    </location>
</feature>
<dbReference type="EMBL" id="CM001254">
    <property type="protein sequence ID" value="EHH16644.1"/>
    <property type="molecule type" value="Genomic_DNA"/>
</dbReference>
<organism evidence="1">
    <name type="scientific">Macaca mulatta</name>
    <name type="common">Rhesus macaque</name>
    <dbReference type="NCBI Taxonomy" id="9544"/>
    <lineage>
        <taxon>Eukaryota</taxon>
        <taxon>Metazoa</taxon>
        <taxon>Chordata</taxon>
        <taxon>Craniata</taxon>
        <taxon>Vertebrata</taxon>
        <taxon>Euteleostomi</taxon>
        <taxon>Mammalia</taxon>
        <taxon>Eutheria</taxon>
        <taxon>Euarchontoglires</taxon>
        <taxon>Primates</taxon>
        <taxon>Haplorrhini</taxon>
        <taxon>Catarrhini</taxon>
        <taxon>Cercopithecidae</taxon>
        <taxon>Cercopithecinae</taxon>
        <taxon>Macaca</taxon>
    </lineage>
</organism>
<proteinExistence type="predicted"/>
<feature type="non-terminal residue" evidence="1">
    <location>
        <position position="1"/>
    </location>
</feature>
<evidence type="ECO:0000313" key="1">
    <source>
        <dbReference type="EMBL" id="EHH16644.1"/>
    </source>
</evidence>
<name>G7MJF2_MACMU</name>